<dbReference type="Pfam" id="PF07859">
    <property type="entry name" value="Abhydrolase_3"/>
    <property type="match status" value="1"/>
</dbReference>
<dbReference type="PANTHER" id="PTHR23024:SF473">
    <property type="entry name" value="RECEPTOR GID1, PUTATIVE-RELATED"/>
    <property type="match status" value="1"/>
</dbReference>
<evidence type="ECO:0000256" key="1">
    <source>
        <dbReference type="ARBA" id="ARBA00010515"/>
    </source>
</evidence>
<organism evidence="4 5">
    <name type="scientific">Acacia crassicarpa</name>
    <name type="common">northern wattle</name>
    <dbReference type="NCBI Taxonomy" id="499986"/>
    <lineage>
        <taxon>Eukaryota</taxon>
        <taxon>Viridiplantae</taxon>
        <taxon>Streptophyta</taxon>
        <taxon>Embryophyta</taxon>
        <taxon>Tracheophyta</taxon>
        <taxon>Spermatophyta</taxon>
        <taxon>Magnoliopsida</taxon>
        <taxon>eudicotyledons</taxon>
        <taxon>Gunneridae</taxon>
        <taxon>Pentapetalae</taxon>
        <taxon>rosids</taxon>
        <taxon>fabids</taxon>
        <taxon>Fabales</taxon>
        <taxon>Fabaceae</taxon>
        <taxon>Caesalpinioideae</taxon>
        <taxon>mimosoid clade</taxon>
        <taxon>Acacieae</taxon>
        <taxon>Acacia</taxon>
    </lineage>
</organism>
<dbReference type="InterPro" id="IPR013094">
    <property type="entry name" value="AB_hydrolase_3"/>
</dbReference>
<dbReference type="Proteomes" id="UP001293593">
    <property type="component" value="Unassembled WGS sequence"/>
</dbReference>
<dbReference type="GO" id="GO:0016787">
    <property type="term" value="F:hydrolase activity"/>
    <property type="evidence" value="ECO:0007669"/>
    <property type="project" value="InterPro"/>
</dbReference>
<accession>A0AAE1MZS7</accession>
<gene>
    <name evidence="4" type="ORF">QN277_012073</name>
</gene>
<protein>
    <recommendedName>
        <fullName evidence="3">Alpha/beta hydrolase fold-3 domain-containing protein</fullName>
    </recommendedName>
</protein>
<comment type="similarity">
    <text evidence="1">Belongs to the 'GDXG' lipolytic enzyme family.</text>
</comment>
<dbReference type="AlphaFoldDB" id="A0AAE1MZS7"/>
<keyword evidence="2" id="KW-0732">Signal</keyword>
<feature type="signal peptide" evidence="2">
    <location>
        <begin position="1"/>
        <end position="18"/>
    </location>
</feature>
<dbReference type="PANTHER" id="PTHR23024">
    <property type="entry name" value="ARYLACETAMIDE DEACETYLASE"/>
    <property type="match status" value="1"/>
</dbReference>
<feature type="domain" description="Alpha/beta hydrolase fold-3" evidence="3">
    <location>
        <begin position="96"/>
        <end position="315"/>
    </location>
</feature>
<feature type="chain" id="PRO_5041952403" description="Alpha/beta hydrolase fold-3 domain-containing protein" evidence="2">
    <location>
        <begin position="19"/>
        <end position="343"/>
    </location>
</feature>
<reference evidence="4" key="1">
    <citation type="submission" date="2023-10" db="EMBL/GenBank/DDBJ databases">
        <title>Chromosome-level genome of the transformable northern wattle, Acacia crassicarpa.</title>
        <authorList>
            <person name="Massaro I."/>
            <person name="Sinha N.R."/>
            <person name="Poethig S."/>
            <person name="Leichty A.R."/>
        </authorList>
    </citation>
    <scope>NUCLEOTIDE SEQUENCE</scope>
    <source>
        <strain evidence="4">Acra3RX</strain>
        <tissue evidence="4">Leaf</tissue>
    </source>
</reference>
<proteinExistence type="inferred from homology"/>
<sequence length="343" mass="38321">MPLSLIIFCFLFLSVAYSATMDPYKFLHIVLNPDGTITRLQKHPETPATPDPNSHLPVLSRDVTINSSHNTWVRIYLPRQALSHHPPCSATKLPLIVYSHGGGFMFYAANSTYFHDFCVNLALNTQSVVVSVNYHLAPEHRLPAAYDDALDALHWIITTEDPWLTRFADYSNCYLMGDSAGGNIAYNAGLRAAAEVDQLEPLKIQGLILVQPFFGGMKRTSSELRLADDVKLALAVTDVLWELSLPVGVDRDHEYCNPMAESRCKGGDEIKQLGWKVVVFGSFGDPLVDRQMKLAQVLEEKGVEVEGYFEGDYKHADFTKEPTGALSKQLYERIKKFITILVA</sequence>
<evidence type="ECO:0000313" key="4">
    <source>
        <dbReference type="EMBL" id="KAK4280448.1"/>
    </source>
</evidence>
<dbReference type="SUPFAM" id="SSF53474">
    <property type="entry name" value="alpha/beta-Hydrolases"/>
    <property type="match status" value="1"/>
</dbReference>
<evidence type="ECO:0000313" key="5">
    <source>
        <dbReference type="Proteomes" id="UP001293593"/>
    </source>
</evidence>
<dbReference type="InterPro" id="IPR050466">
    <property type="entry name" value="Carboxylest/Gibb_receptor"/>
</dbReference>
<dbReference type="InterPro" id="IPR029058">
    <property type="entry name" value="AB_hydrolase_fold"/>
</dbReference>
<keyword evidence="5" id="KW-1185">Reference proteome</keyword>
<name>A0AAE1MZS7_9FABA</name>
<comment type="caution">
    <text evidence="4">The sequence shown here is derived from an EMBL/GenBank/DDBJ whole genome shotgun (WGS) entry which is preliminary data.</text>
</comment>
<dbReference type="EMBL" id="JAWXYG010000002">
    <property type="protein sequence ID" value="KAK4280448.1"/>
    <property type="molecule type" value="Genomic_DNA"/>
</dbReference>
<evidence type="ECO:0000256" key="2">
    <source>
        <dbReference type="SAM" id="SignalP"/>
    </source>
</evidence>
<evidence type="ECO:0000259" key="3">
    <source>
        <dbReference type="Pfam" id="PF07859"/>
    </source>
</evidence>
<dbReference type="Gene3D" id="3.40.50.1820">
    <property type="entry name" value="alpha/beta hydrolase"/>
    <property type="match status" value="1"/>
</dbReference>